<dbReference type="Proteomes" id="UP000319383">
    <property type="component" value="Chromosome"/>
</dbReference>
<keyword evidence="6 12" id="KW-0408">Iron</keyword>
<comment type="catalytic activity">
    <reaction evidence="12">
        <text>2'-deoxyribonucleotide-(2'-deoxyribose 5'-phosphate)-2'-deoxyribonucleotide-DNA = a 3'-end 2'-deoxyribonucleotide-(2,3-dehydro-2,3-deoxyribose 5'-phosphate)-DNA + a 5'-end 5'-phospho-2'-deoxyribonucleoside-DNA + H(+)</text>
        <dbReference type="Rhea" id="RHEA:66592"/>
        <dbReference type="Rhea" id="RHEA-COMP:13180"/>
        <dbReference type="Rhea" id="RHEA-COMP:16897"/>
        <dbReference type="Rhea" id="RHEA-COMP:17067"/>
        <dbReference type="ChEBI" id="CHEBI:15378"/>
        <dbReference type="ChEBI" id="CHEBI:136412"/>
        <dbReference type="ChEBI" id="CHEBI:157695"/>
        <dbReference type="ChEBI" id="CHEBI:167181"/>
        <dbReference type="EC" id="4.2.99.18"/>
    </reaction>
</comment>
<dbReference type="PROSITE" id="PS01155">
    <property type="entry name" value="ENDONUCLEASE_III_2"/>
    <property type="match status" value="1"/>
</dbReference>
<sequence>MPKSESTDSDVARKQQGRKILRALKKKYPLAECSLTHDNSFQLLVAVILSAQCTDARVNMVVPKLFDKFPTPEALAGASQKQVEKIIHSLGFFRAKATNLRGMAKALVEEHDGEVPQTLDELTALPGVGRKTANVVLGNAFDIPSGFVVDTHVKRISRLLGLTKKTNPDQIERDLTRLLPKSSWIETPHRLIFLGREICIARRPQCAECPLLKCCDRTGLPPLN</sequence>
<evidence type="ECO:0000256" key="11">
    <source>
        <dbReference type="ARBA" id="ARBA00023295"/>
    </source>
</evidence>
<keyword evidence="3 12" id="KW-0479">Metal-binding</keyword>
<dbReference type="Gene3D" id="1.10.340.30">
    <property type="entry name" value="Hypothetical protein, domain 2"/>
    <property type="match status" value="1"/>
</dbReference>
<dbReference type="GO" id="GO:0003677">
    <property type="term" value="F:DNA binding"/>
    <property type="evidence" value="ECO:0007669"/>
    <property type="project" value="UniProtKB-UniRule"/>
</dbReference>
<dbReference type="SUPFAM" id="SSF48150">
    <property type="entry name" value="DNA-glycosylase"/>
    <property type="match status" value="1"/>
</dbReference>
<evidence type="ECO:0000256" key="2">
    <source>
        <dbReference type="ARBA" id="ARBA00022485"/>
    </source>
</evidence>
<comment type="function">
    <text evidence="12">DNA repair enzyme that has both DNA N-glycosylase activity and AP-lyase activity. The DNA N-glycosylase activity releases various damaged pyrimidines from DNA by cleaving the N-glycosidic bond, leaving an AP (apurinic/apyrimidinic) site. The AP-lyase activity cleaves the phosphodiester bond 3' to the AP site by a beta-elimination, leaving a 3'-terminal unsaturated sugar and a product with a terminal 5'-phosphate.</text>
</comment>
<dbReference type="CDD" id="cd00056">
    <property type="entry name" value="ENDO3c"/>
    <property type="match status" value="1"/>
</dbReference>
<dbReference type="InterPro" id="IPR011257">
    <property type="entry name" value="DNA_glycosylase"/>
</dbReference>
<keyword evidence="7 12" id="KW-0411">Iron-sulfur</keyword>
<feature type="binding site" evidence="12">
    <location>
        <position position="209"/>
    </location>
    <ligand>
        <name>[4Fe-4S] cluster</name>
        <dbReference type="ChEBI" id="CHEBI:49883"/>
    </ligand>
</feature>
<dbReference type="KEGG" id="sdyn:Mal52_06620"/>
<dbReference type="FunFam" id="1.10.1670.10:FF:000001">
    <property type="entry name" value="Endonuclease III"/>
    <property type="match status" value="1"/>
</dbReference>
<keyword evidence="11 12" id="KW-0326">Glycosidase</keyword>
<dbReference type="InterPro" id="IPR005759">
    <property type="entry name" value="Nth"/>
</dbReference>
<dbReference type="FunFam" id="1.10.340.30:FF:000001">
    <property type="entry name" value="Endonuclease III"/>
    <property type="match status" value="1"/>
</dbReference>
<evidence type="ECO:0000256" key="6">
    <source>
        <dbReference type="ARBA" id="ARBA00023004"/>
    </source>
</evidence>
<dbReference type="Gene3D" id="1.10.1670.10">
    <property type="entry name" value="Helix-hairpin-Helix base-excision DNA repair enzymes (C-terminal)"/>
    <property type="match status" value="1"/>
</dbReference>
<dbReference type="EC" id="4.2.99.18" evidence="12"/>
<comment type="similarity">
    <text evidence="1 12">Belongs to the Nth/MutY family.</text>
</comment>
<feature type="domain" description="HhH-GPD" evidence="13">
    <location>
        <begin position="49"/>
        <end position="197"/>
    </location>
</feature>
<evidence type="ECO:0000256" key="7">
    <source>
        <dbReference type="ARBA" id="ARBA00023014"/>
    </source>
</evidence>
<name>A0A517ZIA5_9PLAN</name>
<dbReference type="Pfam" id="PF00730">
    <property type="entry name" value="HhH-GPD"/>
    <property type="match status" value="1"/>
</dbReference>
<dbReference type="PANTHER" id="PTHR10359">
    <property type="entry name" value="A/G-SPECIFIC ADENINE GLYCOSYLASE/ENDONUCLEASE III"/>
    <property type="match status" value="1"/>
</dbReference>
<protein>
    <recommendedName>
        <fullName evidence="12">Endonuclease III</fullName>
        <ecNumber evidence="12">4.2.99.18</ecNumber>
    </recommendedName>
    <alternativeName>
        <fullName evidence="12">DNA-(apurinic or apyrimidinic site) lyase</fullName>
    </alternativeName>
</protein>
<reference evidence="14 15" key="1">
    <citation type="submission" date="2019-02" db="EMBL/GenBank/DDBJ databases">
        <title>Deep-cultivation of Planctomycetes and their phenomic and genomic characterization uncovers novel biology.</title>
        <authorList>
            <person name="Wiegand S."/>
            <person name="Jogler M."/>
            <person name="Boedeker C."/>
            <person name="Pinto D."/>
            <person name="Vollmers J."/>
            <person name="Rivas-Marin E."/>
            <person name="Kohn T."/>
            <person name="Peeters S.H."/>
            <person name="Heuer A."/>
            <person name="Rast P."/>
            <person name="Oberbeckmann S."/>
            <person name="Bunk B."/>
            <person name="Jeske O."/>
            <person name="Meyerdierks A."/>
            <person name="Storesund J.E."/>
            <person name="Kallscheuer N."/>
            <person name="Luecker S."/>
            <person name="Lage O.M."/>
            <person name="Pohl T."/>
            <person name="Merkel B.J."/>
            <person name="Hornburger P."/>
            <person name="Mueller R.-W."/>
            <person name="Bruemmer F."/>
            <person name="Labrenz M."/>
            <person name="Spormann A.M."/>
            <person name="Op den Camp H."/>
            <person name="Overmann J."/>
            <person name="Amann R."/>
            <person name="Jetten M.S.M."/>
            <person name="Mascher T."/>
            <person name="Medema M.H."/>
            <person name="Devos D.P."/>
            <person name="Kaster A.-K."/>
            <person name="Ovreas L."/>
            <person name="Rohde M."/>
            <person name="Galperin M.Y."/>
            <person name="Jogler C."/>
        </authorList>
    </citation>
    <scope>NUCLEOTIDE SEQUENCE [LARGE SCALE GENOMIC DNA]</scope>
    <source>
        <strain evidence="14 15">Mal52</strain>
    </source>
</reference>
<dbReference type="PANTHER" id="PTHR10359:SF18">
    <property type="entry name" value="ENDONUCLEASE III"/>
    <property type="match status" value="1"/>
</dbReference>
<dbReference type="InterPro" id="IPR004036">
    <property type="entry name" value="Endonuclease-III-like_CS2"/>
</dbReference>
<evidence type="ECO:0000313" key="14">
    <source>
        <dbReference type="EMBL" id="QDU42207.1"/>
    </source>
</evidence>
<evidence type="ECO:0000256" key="8">
    <source>
        <dbReference type="ARBA" id="ARBA00023125"/>
    </source>
</evidence>
<keyword evidence="5 12" id="KW-0378">Hydrolase</keyword>
<evidence type="ECO:0000256" key="1">
    <source>
        <dbReference type="ARBA" id="ARBA00008343"/>
    </source>
</evidence>
<dbReference type="InterPro" id="IPR000445">
    <property type="entry name" value="HhH_motif"/>
</dbReference>
<dbReference type="EMBL" id="CP036276">
    <property type="protein sequence ID" value="QDU42207.1"/>
    <property type="molecule type" value="Genomic_DNA"/>
</dbReference>
<keyword evidence="8 12" id="KW-0238">DNA-binding</keyword>
<dbReference type="NCBIfam" id="TIGR01083">
    <property type="entry name" value="nth"/>
    <property type="match status" value="1"/>
</dbReference>
<dbReference type="InterPro" id="IPR023170">
    <property type="entry name" value="HhH_base_excis_C"/>
</dbReference>
<dbReference type="AlphaFoldDB" id="A0A517ZIA5"/>
<organism evidence="14 15">
    <name type="scientific">Symmachiella dynata</name>
    <dbReference type="NCBI Taxonomy" id="2527995"/>
    <lineage>
        <taxon>Bacteria</taxon>
        <taxon>Pseudomonadati</taxon>
        <taxon>Planctomycetota</taxon>
        <taxon>Planctomycetia</taxon>
        <taxon>Planctomycetales</taxon>
        <taxon>Planctomycetaceae</taxon>
        <taxon>Symmachiella</taxon>
    </lineage>
</organism>
<dbReference type="GO" id="GO:0051539">
    <property type="term" value="F:4 iron, 4 sulfur cluster binding"/>
    <property type="evidence" value="ECO:0007669"/>
    <property type="project" value="UniProtKB-UniRule"/>
</dbReference>
<dbReference type="SMART" id="SM00478">
    <property type="entry name" value="ENDO3c"/>
    <property type="match status" value="1"/>
</dbReference>
<evidence type="ECO:0000259" key="13">
    <source>
        <dbReference type="SMART" id="SM00478"/>
    </source>
</evidence>
<keyword evidence="4 12" id="KW-0227">DNA damage</keyword>
<keyword evidence="10 12" id="KW-0456">Lyase</keyword>
<evidence type="ECO:0000256" key="9">
    <source>
        <dbReference type="ARBA" id="ARBA00023204"/>
    </source>
</evidence>
<proteinExistence type="inferred from homology"/>
<evidence type="ECO:0000256" key="12">
    <source>
        <dbReference type="HAMAP-Rule" id="MF_00942"/>
    </source>
</evidence>
<evidence type="ECO:0000256" key="5">
    <source>
        <dbReference type="ARBA" id="ARBA00022801"/>
    </source>
</evidence>
<feature type="binding site" evidence="12">
    <location>
        <position position="215"/>
    </location>
    <ligand>
        <name>[4Fe-4S] cluster</name>
        <dbReference type="ChEBI" id="CHEBI:49883"/>
    </ligand>
</feature>
<evidence type="ECO:0000313" key="15">
    <source>
        <dbReference type="Proteomes" id="UP000319383"/>
    </source>
</evidence>
<evidence type="ECO:0000256" key="10">
    <source>
        <dbReference type="ARBA" id="ARBA00023239"/>
    </source>
</evidence>
<dbReference type="GO" id="GO:0046872">
    <property type="term" value="F:metal ion binding"/>
    <property type="evidence" value="ECO:0007669"/>
    <property type="project" value="UniProtKB-KW"/>
</dbReference>
<dbReference type="InterPro" id="IPR003265">
    <property type="entry name" value="HhH-GPD_domain"/>
</dbReference>
<gene>
    <name evidence="14" type="primary">pdg</name>
    <name evidence="12" type="synonym">nth</name>
    <name evidence="14" type="ORF">Mal52_06620</name>
</gene>
<dbReference type="PIRSF" id="PIRSF001435">
    <property type="entry name" value="Nth"/>
    <property type="match status" value="1"/>
</dbReference>
<dbReference type="HAMAP" id="MF_00942">
    <property type="entry name" value="Nth"/>
    <property type="match status" value="1"/>
</dbReference>
<feature type="binding site" evidence="12">
    <location>
        <position position="206"/>
    </location>
    <ligand>
        <name>[4Fe-4S] cluster</name>
        <dbReference type="ChEBI" id="CHEBI:49883"/>
    </ligand>
</feature>
<accession>A0A517ZIA5</accession>
<dbReference type="OrthoDB" id="9800977at2"/>
<evidence type="ECO:0000256" key="3">
    <source>
        <dbReference type="ARBA" id="ARBA00022723"/>
    </source>
</evidence>
<dbReference type="Pfam" id="PF00633">
    <property type="entry name" value="HHH"/>
    <property type="match status" value="1"/>
</dbReference>
<comment type="cofactor">
    <cofactor evidence="12">
        <name>[4Fe-4S] cluster</name>
        <dbReference type="ChEBI" id="CHEBI:49883"/>
    </cofactor>
    <text evidence="12">Binds 1 [4Fe-4S] cluster.</text>
</comment>
<keyword evidence="9 12" id="KW-0234">DNA repair</keyword>
<dbReference type="GO" id="GO:0140078">
    <property type="term" value="F:class I DNA-(apurinic or apyrimidinic site) endonuclease activity"/>
    <property type="evidence" value="ECO:0007669"/>
    <property type="project" value="UniProtKB-EC"/>
</dbReference>
<keyword evidence="2 12" id="KW-0004">4Fe-4S</keyword>
<dbReference type="GO" id="GO:0019104">
    <property type="term" value="F:DNA N-glycosylase activity"/>
    <property type="evidence" value="ECO:0007669"/>
    <property type="project" value="UniProtKB-UniRule"/>
</dbReference>
<dbReference type="RefSeq" id="WP_145374283.1">
    <property type="nucleotide sequence ID" value="NZ_CP036270.1"/>
</dbReference>
<evidence type="ECO:0000256" key="4">
    <source>
        <dbReference type="ARBA" id="ARBA00022763"/>
    </source>
</evidence>
<keyword evidence="15" id="KW-1185">Reference proteome</keyword>
<feature type="binding site" evidence="12">
    <location>
        <position position="199"/>
    </location>
    <ligand>
        <name>[4Fe-4S] cluster</name>
        <dbReference type="ChEBI" id="CHEBI:49883"/>
    </ligand>
</feature>
<dbReference type="GO" id="GO:0006285">
    <property type="term" value="P:base-excision repair, AP site formation"/>
    <property type="evidence" value="ECO:0007669"/>
    <property type="project" value="TreeGrafter"/>
</dbReference>